<evidence type="ECO:0000256" key="3">
    <source>
        <dbReference type="ARBA" id="ARBA00022676"/>
    </source>
</evidence>
<reference evidence="11 12" key="1">
    <citation type="journal article" date="2019" name="Nat. Ecol. Evol.">
        <title>Megaphylogeny resolves global patterns of mushroom evolution.</title>
        <authorList>
            <person name="Varga T."/>
            <person name="Krizsan K."/>
            <person name="Foldi C."/>
            <person name="Dima B."/>
            <person name="Sanchez-Garcia M."/>
            <person name="Sanchez-Ramirez S."/>
            <person name="Szollosi G.J."/>
            <person name="Szarkandi J.G."/>
            <person name="Papp V."/>
            <person name="Albert L."/>
            <person name="Andreopoulos W."/>
            <person name="Angelini C."/>
            <person name="Antonin V."/>
            <person name="Barry K.W."/>
            <person name="Bougher N.L."/>
            <person name="Buchanan P."/>
            <person name="Buyck B."/>
            <person name="Bense V."/>
            <person name="Catcheside P."/>
            <person name="Chovatia M."/>
            <person name="Cooper J."/>
            <person name="Damon W."/>
            <person name="Desjardin D."/>
            <person name="Finy P."/>
            <person name="Geml J."/>
            <person name="Haridas S."/>
            <person name="Hughes K."/>
            <person name="Justo A."/>
            <person name="Karasinski D."/>
            <person name="Kautmanova I."/>
            <person name="Kiss B."/>
            <person name="Kocsube S."/>
            <person name="Kotiranta H."/>
            <person name="LaButti K.M."/>
            <person name="Lechner B.E."/>
            <person name="Liimatainen K."/>
            <person name="Lipzen A."/>
            <person name="Lukacs Z."/>
            <person name="Mihaltcheva S."/>
            <person name="Morgado L.N."/>
            <person name="Niskanen T."/>
            <person name="Noordeloos M.E."/>
            <person name="Ohm R.A."/>
            <person name="Ortiz-Santana B."/>
            <person name="Ovrebo C."/>
            <person name="Racz N."/>
            <person name="Riley R."/>
            <person name="Savchenko A."/>
            <person name="Shiryaev A."/>
            <person name="Soop K."/>
            <person name="Spirin V."/>
            <person name="Szebenyi C."/>
            <person name="Tomsovsky M."/>
            <person name="Tulloss R.E."/>
            <person name="Uehling J."/>
            <person name="Grigoriev I.V."/>
            <person name="Vagvolgyi C."/>
            <person name="Papp T."/>
            <person name="Martin F.M."/>
            <person name="Miettinen O."/>
            <person name="Hibbett D.S."/>
            <person name="Nagy L.G."/>
        </authorList>
    </citation>
    <scope>NUCLEOTIDE SEQUENCE [LARGE SCALE GENOMIC DNA]</scope>
    <source>
        <strain evidence="11 12">FP101781</strain>
    </source>
</reference>
<accession>A0A4Y7TDT8</accession>
<proteinExistence type="inferred from homology"/>
<dbReference type="OrthoDB" id="2988826at2759"/>
<keyword evidence="9 10" id="KW-0472">Membrane</keyword>
<evidence type="ECO:0000256" key="9">
    <source>
        <dbReference type="ARBA" id="ARBA00023136"/>
    </source>
</evidence>
<evidence type="ECO:0000256" key="8">
    <source>
        <dbReference type="ARBA" id="ARBA00023034"/>
    </source>
</evidence>
<feature type="transmembrane region" description="Helical" evidence="10">
    <location>
        <begin position="95"/>
        <end position="115"/>
    </location>
</feature>
<dbReference type="AlphaFoldDB" id="A0A4Y7TDT8"/>
<name>A0A4Y7TDT8_COPMI</name>
<keyword evidence="7 10" id="KW-1133">Transmembrane helix</keyword>
<keyword evidence="5 10" id="KW-0812">Transmembrane</keyword>
<dbReference type="GO" id="GO:0000139">
    <property type="term" value="C:Golgi membrane"/>
    <property type="evidence" value="ECO:0007669"/>
    <property type="project" value="UniProtKB-SubCell"/>
</dbReference>
<evidence type="ECO:0000313" key="11">
    <source>
        <dbReference type="EMBL" id="TEB32108.1"/>
    </source>
</evidence>
<comment type="similarity">
    <text evidence="2 10">Belongs to the glycosyltransferase 31 family.</text>
</comment>
<keyword evidence="8 10" id="KW-0333">Golgi apparatus</keyword>
<comment type="caution">
    <text evidence="11">The sequence shown here is derived from an EMBL/GenBank/DDBJ whole genome shotgun (WGS) entry which is preliminary data.</text>
</comment>
<keyword evidence="6 10" id="KW-0735">Signal-anchor</keyword>
<evidence type="ECO:0000256" key="4">
    <source>
        <dbReference type="ARBA" id="ARBA00022679"/>
    </source>
</evidence>
<gene>
    <name evidence="11" type="ORF">FA13DRAFT_1790947</name>
</gene>
<dbReference type="EC" id="2.4.1.-" evidence="10"/>
<dbReference type="Proteomes" id="UP000298030">
    <property type="component" value="Unassembled WGS sequence"/>
</dbReference>
<dbReference type="Pfam" id="PF01762">
    <property type="entry name" value="Galactosyl_T"/>
    <property type="match status" value="1"/>
</dbReference>
<evidence type="ECO:0000256" key="10">
    <source>
        <dbReference type="RuleBase" id="RU363063"/>
    </source>
</evidence>
<dbReference type="InterPro" id="IPR002659">
    <property type="entry name" value="Glyco_trans_31"/>
</dbReference>
<keyword evidence="12" id="KW-1185">Reference proteome</keyword>
<keyword evidence="4" id="KW-0808">Transferase</keyword>
<dbReference type="PANTHER" id="PTHR11214">
    <property type="entry name" value="BETA-1,3-N-ACETYLGLUCOSAMINYLTRANSFERASE"/>
    <property type="match status" value="1"/>
</dbReference>
<organism evidence="11 12">
    <name type="scientific">Coprinellus micaceus</name>
    <name type="common">Glistening ink-cap mushroom</name>
    <name type="synonym">Coprinus micaceus</name>
    <dbReference type="NCBI Taxonomy" id="71717"/>
    <lineage>
        <taxon>Eukaryota</taxon>
        <taxon>Fungi</taxon>
        <taxon>Dikarya</taxon>
        <taxon>Basidiomycota</taxon>
        <taxon>Agaricomycotina</taxon>
        <taxon>Agaricomycetes</taxon>
        <taxon>Agaricomycetidae</taxon>
        <taxon>Agaricales</taxon>
        <taxon>Agaricineae</taxon>
        <taxon>Psathyrellaceae</taxon>
        <taxon>Coprinellus</taxon>
    </lineage>
</organism>
<evidence type="ECO:0000256" key="6">
    <source>
        <dbReference type="ARBA" id="ARBA00022968"/>
    </source>
</evidence>
<evidence type="ECO:0000256" key="2">
    <source>
        <dbReference type="ARBA" id="ARBA00008661"/>
    </source>
</evidence>
<comment type="subcellular location">
    <subcellularLocation>
        <location evidence="1 10">Golgi apparatus membrane</location>
        <topology evidence="1 10">Single-pass type II membrane protein</topology>
    </subcellularLocation>
</comment>
<evidence type="ECO:0000256" key="1">
    <source>
        <dbReference type="ARBA" id="ARBA00004323"/>
    </source>
</evidence>
<dbReference type="EMBL" id="QPFP01000016">
    <property type="protein sequence ID" value="TEB32108.1"/>
    <property type="molecule type" value="Genomic_DNA"/>
</dbReference>
<dbReference type="Gene3D" id="3.90.550.50">
    <property type="match status" value="1"/>
</dbReference>
<keyword evidence="3 10" id="KW-0328">Glycosyltransferase</keyword>
<evidence type="ECO:0000256" key="7">
    <source>
        <dbReference type="ARBA" id="ARBA00022989"/>
    </source>
</evidence>
<dbReference type="GO" id="GO:0016758">
    <property type="term" value="F:hexosyltransferase activity"/>
    <property type="evidence" value="ECO:0007669"/>
    <property type="project" value="InterPro"/>
</dbReference>
<evidence type="ECO:0000313" key="12">
    <source>
        <dbReference type="Proteomes" id="UP000298030"/>
    </source>
</evidence>
<sequence>MAHPIPTNSQMASVTHNDVSTLPARPSSASSPPSLSLSSHLSLFARDPSSWRSLGAMYPPQAQYSRLPTDPENTGASTPSRTASAIHRFRSSLRAFAIVRVVVILLVVALAWRFISKSRRGPVKPAFAFDDEPRPTWLDTPPPGAPLRLRVAVISRANEFDRRSAIRDSMFRGVPPSDVKTDFKFFVGAPTGIVNWWSKVQSKVEREMTVYGDVVLLKEIDDIKERLSEKRFAALKWGGSVPRGTYDWFMTLDSDTFVRFSALARRLPTFIQNKNINPQNQSVLLGRMGGHLMYYENRVPDGNKDSRLEDLYLKGPWYSYPIGIGYMLSPFLVDTLLSMDPPPPHHIHYPNDDVMIGAWIAGLKLFQDKSIHFETTPDHPPKLVEKVVPKPYLPHPIDTEIIDDKEGWHNYAGRQDGYDASFSWSSVCIHHVSANQMRMFRAMDVIAGEWIPDKADERPKS</sequence>
<evidence type="ECO:0000256" key="5">
    <source>
        <dbReference type="ARBA" id="ARBA00022692"/>
    </source>
</evidence>
<protein>
    <recommendedName>
        <fullName evidence="10">Hexosyltransferase</fullName>
        <ecNumber evidence="10">2.4.1.-</ecNumber>
    </recommendedName>
</protein>
<dbReference type="STRING" id="71717.A0A4Y7TDT8"/>